<evidence type="ECO:0000256" key="1">
    <source>
        <dbReference type="ARBA" id="ARBA00004651"/>
    </source>
</evidence>
<reference evidence="14" key="1">
    <citation type="submission" date="2024-01" db="EMBL/GenBank/DDBJ databases">
        <authorList>
            <person name="Webb A."/>
        </authorList>
    </citation>
    <scope>NUCLEOTIDE SEQUENCE</scope>
    <source>
        <strain evidence="14">Pm1</strain>
    </source>
</reference>
<evidence type="ECO:0000256" key="5">
    <source>
        <dbReference type="ARBA" id="ARBA00022692"/>
    </source>
</evidence>
<comment type="similarity">
    <text evidence="2 12">Belongs to the sodium:solute symporter (SSF) (TC 2.A.21) family.</text>
</comment>
<dbReference type="GO" id="GO:0005886">
    <property type="term" value="C:plasma membrane"/>
    <property type="evidence" value="ECO:0007669"/>
    <property type="project" value="UniProtKB-SubCell"/>
</dbReference>
<feature type="transmembrane region" description="Helical" evidence="13">
    <location>
        <begin position="289"/>
        <end position="307"/>
    </location>
</feature>
<evidence type="ECO:0000313" key="15">
    <source>
        <dbReference type="Proteomes" id="UP001162060"/>
    </source>
</evidence>
<evidence type="ECO:0000256" key="3">
    <source>
        <dbReference type="ARBA" id="ARBA00022448"/>
    </source>
</evidence>
<dbReference type="Proteomes" id="UP001162060">
    <property type="component" value="Unassembled WGS sequence"/>
</dbReference>
<evidence type="ECO:0000256" key="11">
    <source>
        <dbReference type="ARBA" id="ARBA00023201"/>
    </source>
</evidence>
<feature type="transmembrane region" description="Helical" evidence="13">
    <location>
        <begin position="12"/>
        <end position="31"/>
    </location>
</feature>
<feature type="transmembrane region" description="Helical" evidence="13">
    <location>
        <begin position="383"/>
        <end position="404"/>
    </location>
</feature>
<evidence type="ECO:0000256" key="2">
    <source>
        <dbReference type="ARBA" id="ARBA00006434"/>
    </source>
</evidence>
<evidence type="ECO:0000313" key="14">
    <source>
        <dbReference type="EMBL" id="CAK7921796.1"/>
    </source>
</evidence>
<proteinExistence type="inferred from homology"/>
<dbReference type="GO" id="GO:0015193">
    <property type="term" value="F:L-proline transmembrane transporter activity"/>
    <property type="evidence" value="ECO:0007669"/>
    <property type="project" value="TreeGrafter"/>
</dbReference>
<dbReference type="GO" id="GO:0005298">
    <property type="term" value="F:proline:sodium symporter activity"/>
    <property type="evidence" value="ECO:0007669"/>
    <property type="project" value="TreeGrafter"/>
</dbReference>
<dbReference type="Gene3D" id="1.20.1730.10">
    <property type="entry name" value="Sodium/glucose cotransporter"/>
    <property type="match status" value="1"/>
</dbReference>
<feature type="transmembrane region" description="Helical" evidence="13">
    <location>
        <begin position="578"/>
        <end position="599"/>
    </location>
</feature>
<keyword evidence="5 13" id="KW-0812">Transmembrane</keyword>
<dbReference type="InterPro" id="IPR050277">
    <property type="entry name" value="Sodium:Solute_Symporter"/>
</dbReference>
<name>A0AAV1TIK3_9STRA</name>
<evidence type="ECO:0000256" key="12">
    <source>
        <dbReference type="RuleBase" id="RU362091"/>
    </source>
</evidence>
<keyword evidence="8" id="KW-0915">Sodium</keyword>
<dbReference type="GO" id="GO:0015824">
    <property type="term" value="P:proline transport"/>
    <property type="evidence" value="ECO:0007669"/>
    <property type="project" value="TreeGrafter"/>
</dbReference>
<feature type="transmembrane region" description="Helical" evidence="13">
    <location>
        <begin position="338"/>
        <end position="363"/>
    </location>
</feature>
<comment type="caution">
    <text evidence="14">The sequence shown here is derived from an EMBL/GenBank/DDBJ whole genome shotgun (WGS) entry which is preliminary data.</text>
</comment>
<dbReference type="InterPro" id="IPR038377">
    <property type="entry name" value="Na/Glc_symporter_sf"/>
</dbReference>
<dbReference type="PROSITE" id="PS50283">
    <property type="entry name" value="NA_SOLUT_SYMP_3"/>
    <property type="match status" value="1"/>
</dbReference>
<evidence type="ECO:0000256" key="7">
    <source>
        <dbReference type="ARBA" id="ARBA00022989"/>
    </source>
</evidence>
<feature type="transmembrane region" description="Helical" evidence="13">
    <location>
        <begin position="461"/>
        <end position="482"/>
    </location>
</feature>
<dbReference type="EMBL" id="CAKLBY020000058">
    <property type="protein sequence ID" value="CAK7921796.1"/>
    <property type="molecule type" value="Genomic_DNA"/>
</dbReference>
<accession>A0AAV1TIK3</accession>
<keyword evidence="11" id="KW-0739">Sodium transport</keyword>
<evidence type="ECO:0000256" key="8">
    <source>
        <dbReference type="ARBA" id="ARBA00023053"/>
    </source>
</evidence>
<keyword evidence="6" id="KW-0769">Symport</keyword>
<feature type="transmembrane region" description="Helical" evidence="13">
    <location>
        <begin position="196"/>
        <end position="220"/>
    </location>
</feature>
<feature type="transmembrane region" description="Helical" evidence="13">
    <location>
        <begin position="515"/>
        <end position="536"/>
    </location>
</feature>
<dbReference type="AlphaFoldDB" id="A0AAV1TIK3"/>
<comment type="subcellular location">
    <subcellularLocation>
        <location evidence="1">Cell membrane</location>
        <topology evidence="1">Multi-pass membrane protein</topology>
    </subcellularLocation>
</comment>
<keyword evidence="4" id="KW-1003">Cell membrane</keyword>
<feature type="transmembrane region" description="Helical" evidence="13">
    <location>
        <begin position="489"/>
        <end position="509"/>
    </location>
</feature>
<dbReference type="PANTHER" id="PTHR48086">
    <property type="entry name" value="SODIUM/PROLINE SYMPORTER-RELATED"/>
    <property type="match status" value="1"/>
</dbReference>
<keyword evidence="3" id="KW-0813">Transport</keyword>
<feature type="transmembrane region" description="Helical" evidence="13">
    <location>
        <begin position="433"/>
        <end position="455"/>
    </location>
</feature>
<evidence type="ECO:0000256" key="10">
    <source>
        <dbReference type="ARBA" id="ARBA00023136"/>
    </source>
</evidence>
<gene>
    <name evidence="14" type="ORF">PM001_LOCUS7321</name>
</gene>
<protein>
    <submittedName>
        <fullName evidence="14">Uncharacterized protein</fullName>
    </submittedName>
</protein>
<keyword evidence="9" id="KW-0406">Ion transport</keyword>
<sequence>MSSVIELGTLDLALCVSYMISVLLVGLFFTFREQSARQQLRRDDETLQKSLQPVKTKARVLEEYYLGARQLPWYALAVADVSSYVDISGTMINTALVYALGVKGMFVEIRGGLCLFLAFQLAYTGKLSHRCPVKTRGEWIKFRFGTHTRAVLLRTMIAVAALTSGVLSTTYFAVGGGKFFTEFVQLPEWFGLPSEFWAAAILMVVAILYTVVSGFSTIVYTDVYQSFFMFVSFVIVAGMGFMVHLPDHFSVFLPSKTVRDEPEYIEVRTTRSAWVSAVPPSSLGLPDEASFSMYNSFALILVSYSLLQMMRSASGPGGSGLQTVLATKSEREVRSQTFLAMVLLSLRWAFSGGIAVMGIHYSIQHAGVVLDPERVVPVVISKVLPVGVKGIVLASLLAAALTTFDTTINSSSSYWTVDIYQALINPNASERQLLWHARSSSVFVMLAGLFLSLDISTINRIWGFMAISMAGGLIWPFFFSWYWERFNALSCLLGVVTGYIAAFTVFIFVPLLEEIQAFAIISSISGVISVAACLLTRPESDKVLRRFYRFARPPGAWSDIKRICFTKEMIATIDAENYADLACSGLIVIAQLALYVLMVSIVVKAWTQSLVLVVVLVVTLPLIYLKWYVKLKDRSTGLCKEDLNASLLHEQT</sequence>
<organism evidence="14 15">
    <name type="scientific">Peronospora matthiolae</name>
    <dbReference type="NCBI Taxonomy" id="2874970"/>
    <lineage>
        <taxon>Eukaryota</taxon>
        <taxon>Sar</taxon>
        <taxon>Stramenopiles</taxon>
        <taxon>Oomycota</taxon>
        <taxon>Peronosporomycetes</taxon>
        <taxon>Peronosporales</taxon>
        <taxon>Peronosporaceae</taxon>
        <taxon>Peronospora</taxon>
    </lineage>
</organism>
<feature type="transmembrane region" description="Helical" evidence="13">
    <location>
        <begin position="605"/>
        <end position="625"/>
    </location>
</feature>
<feature type="transmembrane region" description="Helical" evidence="13">
    <location>
        <begin position="151"/>
        <end position="176"/>
    </location>
</feature>
<keyword evidence="10 13" id="KW-0472">Membrane</keyword>
<dbReference type="PANTHER" id="PTHR48086:SF3">
    <property type="entry name" value="SODIUM_PROLINE SYMPORTER"/>
    <property type="match status" value="1"/>
</dbReference>
<evidence type="ECO:0000256" key="4">
    <source>
        <dbReference type="ARBA" id="ARBA00022475"/>
    </source>
</evidence>
<dbReference type="InterPro" id="IPR001734">
    <property type="entry name" value="Na/solute_symporter"/>
</dbReference>
<evidence type="ECO:0000256" key="6">
    <source>
        <dbReference type="ARBA" id="ARBA00022847"/>
    </source>
</evidence>
<feature type="transmembrane region" description="Helical" evidence="13">
    <location>
        <begin position="227"/>
        <end position="245"/>
    </location>
</feature>
<keyword evidence="7 13" id="KW-1133">Transmembrane helix</keyword>
<evidence type="ECO:0000256" key="9">
    <source>
        <dbReference type="ARBA" id="ARBA00023065"/>
    </source>
</evidence>
<dbReference type="Pfam" id="PF00474">
    <property type="entry name" value="SSF"/>
    <property type="match status" value="1"/>
</dbReference>
<evidence type="ECO:0000256" key="13">
    <source>
        <dbReference type="SAM" id="Phobius"/>
    </source>
</evidence>